<accession>A0A5X4Y767</accession>
<dbReference type="Gene3D" id="6.20.50.90">
    <property type="match status" value="1"/>
</dbReference>
<feature type="domain" description="Bacterial Ig-like" evidence="1">
    <location>
        <begin position="150"/>
        <end position="239"/>
    </location>
</feature>
<name>A0A5X4Y767_SALTI</name>
<proteinExistence type="predicted"/>
<reference evidence="2" key="1">
    <citation type="submission" date="2018-07" db="EMBL/GenBank/DDBJ databases">
        <authorList>
            <person name="Ashton P.M."/>
            <person name="Dallman T."/>
            <person name="Nair S."/>
            <person name="De Pinna E."/>
            <person name="Peters T."/>
            <person name="Grant K."/>
        </authorList>
    </citation>
    <scope>NUCLEOTIDE SEQUENCE</scope>
    <source>
        <strain evidence="2">116585</strain>
    </source>
</reference>
<dbReference type="Gene3D" id="2.60.40.10">
    <property type="entry name" value="Immunoglobulins"/>
    <property type="match status" value="8"/>
</dbReference>
<feature type="domain" description="Bacterial Ig-like" evidence="1">
    <location>
        <begin position="547"/>
        <end position="637"/>
    </location>
</feature>
<feature type="domain" description="Bacterial Ig-like" evidence="1">
    <location>
        <begin position="2"/>
        <end position="39"/>
    </location>
</feature>
<feature type="domain" description="Bacterial Ig-like" evidence="1">
    <location>
        <begin position="41"/>
        <end position="142"/>
    </location>
</feature>
<dbReference type="PANTHER" id="PTHR14795:SF0">
    <property type="entry name" value="TRANSMEMBRANE PROTEIN 62"/>
    <property type="match status" value="1"/>
</dbReference>
<dbReference type="AlphaFoldDB" id="A0A5X4Y767"/>
<dbReference type="InterPro" id="IPR044016">
    <property type="entry name" value="Big_13"/>
</dbReference>
<dbReference type="InterPro" id="IPR014756">
    <property type="entry name" value="Ig_E-set"/>
</dbReference>
<comment type="caution">
    <text evidence="2">The sequence shown here is derived from an EMBL/GenBank/DDBJ whole genome shotgun (WGS) entry which is preliminary data.</text>
</comment>
<gene>
    <name evidence="2" type="ORF">CAL67_22155</name>
</gene>
<evidence type="ECO:0000313" key="2">
    <source>
        <dbReference type="EMBL" id="EDG8935286.1"/>
    </source>
</evidence>
<evidence type="ECO:0000259" key="1">
    <source>
        <dbReference type="Pfam" id="PF19077"/>
    </source>
</evidence>
<sequence length="803" mass="86374">VWDYTWLADVGEGKHTLTVEATDKAGNKTTQQLDFIIDTLLSEPTIVLDNTDDSGTKGDNLTNVNKPTFLLGNIDADARYVTVEVQHGGTKEVLTATKGATGIWSVTPTGTWADGDYTLTVRVEDDAGNVKYSAPLTVTVDTQITIDVIELVNDNGIPGDNLTNDVRPHFRVTVPGDVNEVRLSIDGGNTWVRATQGTAGIWDYTWPKDVTDGLHTLTVEATDKAGNKTTQTLDFTIDTRLSTPTIAMDSRDDTGAIGDHITSVKRPGFTIGNIDADAHSVILRITQGGNSQEVTLTQVGGQWRFTPDADWADGSYTLTVEVTDNAGNVRQSTPLVVTVDTQTSITDITLVNDHGVPDDNLTNSTRPQFEITVPADVNSVQLSIDGGANWVSATQGIEGVWGYTWPTDMGDGKHTLTVMVTDRAGNTATQTLEFFIDTRLSTPTIALDSTDDTGTPGDDMTNRTRPTFILQNIDSDVINVTVSVTHNGTTTSFTATQGAGGWSFTPPAPWGDGDYTLTVTVEDRAGNTRPSTPLTVTVDTQIAIDHIELVNDSGVPGDNVTKHVRPQFQISVPDDVEKVLLSIDGGTTWVTAIKSSTVGIWDYTWPTDMPEGQHTLIVEVTDGAGNKMTGTLDFTIDITLLTPTIELAPDQDTGQNKNDNLTSVTQPVFVLGSIDKDVRHVELSIEHNGTFKTVVLTESADGWRYRPDSALADGSYTFTVTVTDVAGNQQTSAPLKVTIDGTLTTPVIELAAGEDSGTVGDRLTNHDRPVFDIRQIDSDVTRVMVKVTYNGKTHEEAAVFTNG</sequence>
<organism evidence="2">
    <name type="scientific">Salmonella typhi</name>
    <dbReference type="NCBI Taxonomy" id="90370"/>
    <lineage>
        <taxon>Bacteria</taxon>
        <taxon>Pseudomonadati</taxon>
        <taxon>Pseudomonadota</taxon>
        <taxon>Gammaproteobacteria</taxon>
        <taxon>Enterobacterales</taxon>
        <taxon>Enterobacteriaceae</taxon>
        <taxon>Salmonella</taxon>
    </lineage>
</organism>
<feature type="domain" description="Bacterial Ig-like" evidence="1">
    <location>
        <begin position="742"/>
        <end position="798"/>
    </location>
</feature>
<dbReference type="Pfam" id="PF19077">
    <property type="entry name" value="Big_13"/>
    <property type="match status" value="9"/>
</dbReference>
<dbReference type="SUPFAM" id="SSF81296">
    <property type="entry name" value="E set domains"/>
    <property type="match status" value="3"/>
</dbReference>
<dbReference type="InterPro" id="IPR013783">
    <property type="entry name" value="Ig-like_fold"/>
</dbReference>
<dbReference type="PANTHER" id="PTHR14795">
    <property type="entry name" value="HELICASE RELATED"/>
    <property type="match status" value="1"/>
</dbReference>
<protein>
    <submittedName>
        <fullName evidence="2">Ig-like domain repeat protein</fullName>
    </submittedName>
</protein>
<feature type="domain" description="Bacterial Ig-like" evidence="1">
    <location>
        <begin position="640"/>
        <end position="740"/>
    </location>
</feature>
<feature type="domain" description="Bacterial Ig-like" evidence="1">
    <location>
        <begin position="440"/>
        <end position="540"/>
    </location>
</feature>
<dbReference type="EMBL" id="AAMFRJ010000108">
    <property type="protein sequence ID" value="EDG8935286.1"/>
    <property type="molecule type" value="Genomic_DNA"/>
</dbReference>
<dbReference type="NCBIfam" id="NF033510">
    <property type="entry name" value="Ca_tandemer"/>
    <property type="match status" value="3"/>
</dbReference>
<feature type="non-terminal residue" evidence="2">
    <location>
        <position position="1"/>
    </location>
</feature>
<feature type="domain" description="Bacterial Ig-like" evidence="1">
    <location>
        <begin position="241"/>
        <end position="341"/>
    </location>
</feature>
<feature type="domain" description="Bacterial Ig-like" evidence="1">
    <location>
        <begin position="346"/>
        <end position="438"/>
    </location>
</feature>